<protein>
    <submittedName>
        <fullName evidence="12">Uncharacterized protein</fullName>
    </submittedName>
</protein>
<dbReference type="Pfam" id="PF23559">
    <property type="entry name" value="WHD_DRP"/>
    <property type="match status" value="1"/>
</dbReference>
<dbReference type="GO" id="GO:0043531">
    <property type="term" value="F:ADP binding"/>
    <property type="evidence" value="ECO:0007669"/>
    <property type="project" value="InterPro"/>
</dbReference>
<dbReference type="InterPro" id="IPR055414">
    <property type="entry name" value="LRR_R13L4/SHOC2-like"/>
</dbReference>
<keyword evidence="3" id="KW-0677">Repeat</keyword>
<dbReference type="PRINTS" id="PR00364">
    <property type="entry name" value="DISEASERSIST"/>
</dbReference>
<dbReference type="InterPro" id="IPR036388">
    <property type="entry name" value="WH-like_DNA-bd_sf"/>
</dbReference>
<dbReference type="Gene3D" id="1.10.8.430">
    <property type="entry name" value="Helical domain of apoptotic protease-activating factors"/>
    <property type="match status" value="1"/>
</dbReference>
<evidence type="ECO:0000259" key="8">
    <source>
        <dbReference type="Pfam" id="PF00931"/>
    </source>
</evidence>
<dbReference type="FunFam" id="1.10.10.10:FF:000322">
    <property type="entry name" value="Probable disease resistance protein At1g63360"/>
    <property type="match status" value="1"/>
</dbReference>
<sequence length="1203" mass="136571">MEATALSVGKSVLNGALGYAGSALAEEVALQLGVQGDHAFIKDELEMMLAFLMAADEERDEHKVVKTWVKQVRDVAYDVEDSLQDFAVRLRMKPSWWRFFQTLPDRHRVAKQMKELRAKVEDVSQRNVRYRLIKGSSSKPATSTGQSSMTGETMSGMEETNRQKDKARVDLIRLINKADENLRVISVWGTSSILQETSIMARVYDDLRRSKEFELHALVKIIQPFSRTGFLQNIVRQFYVSSLEAASTTQQESTPGCQDLRRMGMRSEGDLVDAFKKYLNDKKYLIVLCDMSSIEEWHQIKACFPSNKKGSRLIVCAEQVEVASLSVGPEAVPPEHRQLSSSHALYAFYEKDTLHGTDSTEASPSSDMIATNTNNSARLTRTETMMETAFRESQLVGRSIEKQELMELILNKGSQQLELISICGMGGLGKTTPVKYVYQSQELSGNFDKRACVTVKRPFDRDDLLSSLAMQLHDRQKEGVEFSLSSLLEGKKYIIVLDDISSTREWDDIRQQFPPTERSRIIVTTREDNIAKHCSQKDENIHKLRILEDKDARDLFTKKVFGQTIDLYKKYPELVEEAQSILKKCGGLPLAIVTIGGFLAKQQKTPAEWRKLNDHISAELEMNPELGLIKNILIKSYGGLPYHLKSCFLYLSTFPEDYNISRRRLVQRWIAEGYSSEVRGKSQEEIADSYFMDLIDRSMILPSRKLIGTRKGVDSCQVHDLMREISISKSMDENLIFRLEEGYSSNTKDKVRHVAVSSNWEGDKSEFESAIDLAHIRSLTVFAEWRPFFISKKMRLLRVLDLEGTKGLVDHHLEHIGRLLHLKYVSLRRCDEIYHLPDSWGNLRQLQTLDIKGTRICHLPKAITKLTKLQYLFGAELGPWCVNENDRLPDDLPKLCGACCAPQLLKDVEGMAGDPNRNDVCSFWCHVVFPTLASRRLDPYGVVVPKGIWKLKSLRTLGVMNIVGGSGKAMLRDMRKLTQLRKLAVIGINQENCKELCSTLADLSRVESMSLRSSRNESGLHGCLDGLSTPPKKLESLKLYGKLVKLPEWIGGLQSLVKLMLQETRLMEVDGTMQVLGKLPNLAILRLQFEPLLMGGEHRRLSFYRGVFPSLMVLHLHYIKDLNSVEFVAEATPKLEVLCFCPYLEDAKDRMFSGLTDLPRLKEFILDNFGYKVGFLKDLQEQLAGNQNGPVLKRCNEEELGCI</sequence>
<organism evidence="12 13">
    <name type="scientific">Paspalum notatum var. saurae</name>
    <dbReference type="NCBI Taxonomy" id="547442"/>
    <lineage>
        <taxon>Eukaryota</taxon>
        <taxon>Viridiplantae</taxon>
        <taxon>Streptophyta</taxon>
        <taxon>Embryophyta</taxon>
        <taxon>Tracheophyta</taxon>
        <taxon>Spermatophyta</taxon>
        <taxon>Magnoliopsida</taxon>
        <taxon>Liliopsida</taxon>
        <taxon>Poales</taxon>
        <taxon>Poaceae</taxon>
        <taxon>PACMAD clade</taxon>
        <taxon>Panicoideae</taxon>
        <taxon>Andropogonodae</taxon>
        <taxon>Paspaleae</taxon>
        <taxon>Paspalinae</taxon>
        <taxon>Paspalum</taxon>
    </lineage>
</organism>
<keyword evidence="13" id="KW-1185">Reference proteome</keyword>
<evidence type="ECO:0000256" key="4">
    <source>
        <dbReference type="ARBA" id="ARBA00022741"/>
    </source>
</evidence>
<keyword evidence="4" id="KW-0547">Nucleotide-binding</keyword>
<dbReference type="CDD" id="cd14798">
    <property type="entry name" value="RX-CC_like"/>
    <property type="match status" value="1"/>
</dbReference>
<dbReference type="GO" id="GO:0002758">
    <property type="term" value="P:innate immune response-activating signaling pathway"/>
    <property type="evidence" value="ECO:0007669"/>
    <property type="project" value="UniProtKB-ARBA"/>
</dbReference>
<dbReference type="PANTHER" id="PTHR23155">
    <property type="entry name" value="DISEASE RESISTANCE PROTEIN RP"/>
    <property type="match status" value="1"/>
</dbReference>
<feature type="domain" description="Disease resistance R13L4/SHOC-2-like LRR" evidence="11">
    <location>
        <begin position="941"/>
        <end position="1164"/>
    </location>
</feature>
<dbReference type="InterPro" id="IPR038005">
    <property type="entry name" value="RX-like_CC"/>
</dbReference>
<evidence type="ECO:0000256" key="3">
    <source>
        <dbReference type="ARBA" id="ARBA00022737"/>
    </source>
</evidence>
<feature type="domain" description="Disease resistance R13L4/SHOC-2-like LRR" evidence="11">
    <location>
        <begin position="775"/>
        <end position="875"/>
    </location>
</feature>
<feature type="domain" description="NB-ARC" evidence="8">
    <location>
        <begin position="179"/>
        <end position="348"/>
    </location>
</feature>
<dbReference type="InterPro" id="IPR058922">
    <property type="entry name" value="WHD_DRP"/>
</dbReference>
<evidence type="ECO:0000313" key="13">
    <source>
        <dbReference type="Proteomes" id="UP001341281"/>
    </source>
</evidence>
<gene>
    <name evidence="12" type="ORF">U9M48_038033</name>
</gene>
<evidence type="ECO:0000256" key="5">
    <source>
        <dbReference type="ARBA" id="ARBA00022821"/>
    </source>
</evidence>
<evidence type="ECO:0000256" key="7">
    <source>
        <dbReference type="SAM" id="MobiDB-lite"/>
    </source>
</evidence>
<dbReference type="GO" id="GO:0042742">
    <property type="term" value="P:defense response to bacterium"/>
    <property type="evidence" value="ECO:0007669"/>
    <property type="project" value="UniProtKB-ARBA"/>
</dbReference>
<dbReference type="InterPro" id="IPR002182">
    <property type="entry name" value="NB-ARC"/>
</dbReference>
<reference evidence="12 13" key="1">
    <citation type="submission" date="2024-02" db="EMBL/GenBank/DDBJ databases">
        <title>High-quality chromosome-scale genome assembly of Pensacola bahiagrass (Paspalum notatum Flugge var. saurae).</title>
        <authorList>
            <person name="Vega J.M."/>
            <person name="Podio M."/>
            <person name="Orjuela J."/>
            <person name="Siena L.A."/>
            <person name="Pessino S.C."/>
            <person name="Combes M.C."/>
            <person name="Mariac C."/>
            <person name="Albertini E."/>
            <person name="Pupilli F."/>
            <person name="Ortiz J.P.A."/>
            <person name="Leblanc O."/>
        </authorList>
    </citation>
    <scope>NUCLEOTIDE SEQUENCE [LARGE SCALE GENOMIC DNA]</scope>
    <source>
        <strain evidence="12">R1</strain>
        <tissue evidence="12">Leaf</tissue>
    </source>
</reference>
<dbReference type="Gene3D" id="3.80.10.10">
    <property type="entry name" value="Ribonuclease Inhibitor"/>
    <property type="match status" value="1"/>
</dbReference>
<feature type="domain" description="Disease resistance protein winged helix" evidence="10">
    <location>
        <begin position="654"/>
        <end position="725"/>
    </location>
</feature>
<feature type="domain" description="NB-ARC" evidence="8">
    <location>
        <begin position="405"/>
        <end position="564"/>
    </location>
</feature>
<dbReference type="Gene3D" id="3.40.50.300">
    <property type="entry name" value="P-loop containing nucleotide triphosphate hydrolases"/>
    <property type="match status" value="2"/>
</dbReference>
<keyword evidence="2" id="KW-0433">Leucine-rich repeat</keyword>
<dbReference type="AlphaFoldDB" id="A0AAQ3UL36"/>
<keyword evidence="6" id="KW-0175">Coiled coil</keyword>
<evidence type="ECO:0000259" key="11">
    <source>
        <dbReference type="Pfam" id="PF23598"/>
    </source>
</evidence>
<dbReference type="Gene3D" id="1.20.5.4130">
    <property type="match status" value="1"/>
</dbReference>
<dbReference type="InterPro" id="IPR042197">
    <property type="entry name" value="Apaf_helical"/>
</dbReference>
<dbReference type="InterPro" id="IPR032675">
    <property type="entry name" value="LRR_dom_sf"/>
</dbReference>
<dbReference type="Pfam" id="PF18052">
    <property type="entry name" value="Rx_N"/>
    <property type="match status" value="1"/>
</dbReference>
<dbReference type="Proteomes" id="UP001341281">
    <property type="component" value="Chromosome 09"/>
</dbReference>
<dbReference type="Gene3D" id="1.10.10.10">
    <property type="entry name" value="Winged helix-like DNA-binding domain superfamily/Winged helix DNA-binding domain"/>
    <property type="match status" value="1"/>
</dbReference>
<evidence type="ECO:0000259" key="10">
    <source>
        <dbReference type="Pfam" id="PF23559"/>
    </source>
</evidence>
<evidence type="ECO:0000256" key="2">
    <source>
        <dbReference type="ARBA" id="ARBA00022614"/>
    </source>
</evidence>
<comment type="similarity">
    <text evidence="1">Belongs to the disease resistance NB-LRR family.</text>
</comment>
<keyword evidence="5" id="KW-0611">Plant defense</keyword>
<accession>A0AAQ3UL36</accession>
<evidence type="ECO:0000256" key="1">
    <source>
        <dbReference type="ARBA" id="ARBA00008894"/>
    </source>
</evidence>
<feature type="domain" description="Disease resistance N-terminal" evidence="9">
    <location>
        <begin position="13"/>
        <end position="94"/>
    </location>
</feature>
<dbReference type="InterPro" id="IPR041118">
    <property type="entry name" value="Rx_N"/>
</dbReference>
<dbReference type="GO" id="GO:0009626">
    <property type="term" value="P:plant-type hypersensitive response"/>
    <property type="evidence" value="ECO:0007669"/>
    <property type="project" value="UniProtKB-ARBA"/>
</dbReference>
<feature type="compositionally biased region" description="Polar residues" evidence="7">
    <location>
        <begin position="135"/>
        <end position="153"/>
    </location>
</feature>
<proteinExistence type="inferred from homology"/>
<dbReference type="PANTHER" id="PTHR23155:SF1114">
    <property type="entry name" value="OS02G0475500 PROTEIN"/>
    <property type="match status" value="1"/>
</dbReference>
<feature type="region of interest" description="Disordered" evidence="7">
    <location>
        <begin position="135"/>
        <end position="164"/>
    </location>
</feature>
<evidence type="ECO:0000259" key="9">
    <source>
        <dbReference type="Pfam" id="PF18052"/>
    </source>
</evidence>
<dbReference type="SUPFAM" id="SSF52047">
    <property type="entry name" value="RNI-like"/>
    <property type="match status" value="1"/>
</dbReference>
<dbReference type="InterPro" id="IPR044974">
    <property type="entry name" value="Disease_R_plants"/>
</dbReference>
<dbReference type="Pfam" id="PF23598">
    <property type="entry name" value="LRR_14"/>
    <property type="match status" value="2"/>
</dbReference>
<evidence type="ECO:0000313" key="12">
    <source>
        <dbReference type="EMBL" id="WVZ91922.1"/>
    </source>
</evidence>
<dbReference type="Pfam" id="PF00931">
    <property type="entry name" value="NB-ARC"/>
    <property type="match status" value="2"/>
</dbReference>
<name>A0AAQ3UL36_PASNO</name>
<dbReference type="SUPFAM" id="SSF52540">
    <property type="entry name" value="P-loop containing nucleoside triphosphate hydrolases"/>
    <property type="match status" value="2"/>
</dbReference>
<dbReference type="EMBL" id="CP144753">
    <property type="protein sequence ID" value="WVZ91922.1"/>
    <property type="molecule type" value="Genomic_DNA"/>
</dbReference>
<dbReference type="InterPro" id="IPR027417">
    <property type="entry name" value="P-loop_NTPase"/>
</dbReference>
<evidence type="ECO:0000256" key="6">
    <source>
        <dbReference type="ARBA" id="ARBA00023054"/>
    </source>
</evidence>